<reference evidence="2" key="1">
    <citation type="journal article" date="2024" name="Gigascience">
        <title>Chromosome-level genome of the poultry shaft louse Menopon gallinae provides insight into the host-switching and adaptive evolution of parasitic lice.</title>
        <authorList>
            <person name="Xu Y."/>
            <person name="Ma L."/>
            <person name="Liu S."/>
            <person name="Liang Y."/>
            <person name="Liu Q."/>
            <person name="He Z."/>
            <person name="Tian L."/>
            <person name="Duan Y."/>
            <person name="Cai W."/>
            <person name="Li H."/>
            <person name="Song F."/>
        </authorList>
    </citation>
    <scope>NUCLEOTIDE SEQUENCE</scope>
    <source>
        <strain evidence="2">Cailab_2023a</strain>
    </source>
</reference>
<keyword evidence="1" id="KW-0732">Signal</keyword>
<evidence type="ECO:0000313" key="2">
    <source>
        <dbReference type="EMBL" id="KAL0271745.1"/>
    </source>
</evidence>
<feature type="signal peptide" evidence="1">
    <location>
        <begin position="1"/>
        <end position="18"/>
    </location>
</feature>
<name>A0AAW2HP40_9NEOP</name>
<sequence>MVLKIFVCLCALAAAVRGGIVAAPLPYVAPFASSVAAHVTHHSVAAPYVAAPVLPAPVASPLVTAPRIASPFFGSAPLVI</sequence>
<protein>
    <submittedName>
        <fullName evidence="2">Uncharacterized protein</fullName>
    </submittedName>
</protein>
<gene>
    <name evidence="2" type="ORF">PYX00_008741</name>
</gene>
<dbReference type="AlphaFoldDB" id="A0AAW2HP40"/>
<comment type="caution">
    <text evidence="2">The sequence shown here is derived from an EMBL/GenBank/DDBJ whole genome shotgun (WGS) entry which is preliminary data.</text>
</comment>
<dbReference type="EMBL" id="JARGDH010000004">
    <property type="protein sequence ID" value="KAL0271745.1"/>
    <property type="molecule type" value="Genomic_DNA"/>
</dbReference>
<proteinExistence type="predicted"/>
<accession>A0AAW2HP40</accession>
<organism evidence="2">
    <name type="scientific">Menopon gallinae</name>
    <name type="common">poultry shaft louse</name>
    <dbReference type="NCBI Taxonomy" id="328185"/>
    <lineage>
        <taxon>Eukaryota</taxon>
        <taxon>Metazoa</taxon>
        <taxon>Ecdysozoa</taxon>
        <taxon>Arthropoda</taxon>
        <taxon>Hexapoda</taxon>
        <taxon>Insecta</taxon>
        <taxon>Pterygota</taxon>
        <taxon>Neoptera</taxon>
        <taxon>Paraneoptera</taxon>
        <taxon>Psocodea</taxon>
        <taxon>Troctomorpha</taxon>
        <taxon>Phthiraptera</taxon>
        <taxon>Amblycera</taxon>
        <taxon>Menoponidae</taxon>
        <taxon>Menopon</taxon>
    </lineage>
</organism>
<evidence type="ECO:0000256" key="1">
    <source>
        <dbReference type="SAM" id="SignalP"/>
    </source>
</evidence>
<feature type="chain" id="PRO_5044002487" evidence="1">
    <location>
        <begin position="19"/>
        <end position="80"/>
    </location>
</feature>